<sequence length="132" mass="14670">MSEAQAVEELTPTESPWEVPFGFLTYELTQTFEGPILASDGQTVEYGPRVYHWGVQHIYDDGAARIVVRPGDRDMHSASGYYMSIESLAGKPGQQFSNVHAALTAASHELLRWPHYRHALSNRQACPGKAPQ</sequence>
<reference evidence="2" key="2">
    <citation type="submission" date="2016-02" db="EMBL/GenBank/DDBJ databases">
        <title>Draft genome sequence of five rapidly growing Mycobacterium species.</title>
        <authorList>
            <person name="Katahira K."/>
            <person name="Gotou Y."/>
            <person name="Iida K."/>
            <person name="Ogura Y."/>
            <person name="Hayashi T."/>
        </authorList>
    </citation>
    <scope>NUCLEOTIDE SEQUENCE [LARGE SCALE GENOMIC DNA]</scope>
    <source>
        <strain evidence="2">JCM6368</strain>
    </source>
</reference>
<reference evidence="1 2" key="1">
    <citation type="journal article" date="2016" name="Genome Announc.">
        <title>Draft Genome Sequences of Five Rapidly Growing Mycobacterium Species, M. thermoresistibile, M. fortuitum subsp. acetamidolyticum, M. canariasense, M. brisbanense, and M. novocastrense.</title>
        <authorList>
            <person name="Katahira K."/>
            <person name="Ogura Y."/>
            <person name="Gotoh Y."/>
            <person name="Hayashi T."/>
        </authorList>
    </citation>
    <scope>NUCLEOTIDE SEQUENCE [LARGE SCALE GENOMIC DNA]</scope>
    <source>
        <strain evidence="1 2">JCM6368</strain>
    </source>
</reference>
<name>A0A100WQ76_MYCFO</name>
<gene>
    <name evidence="1" type="ORF">RMCFA_2675</name>
</gene>
<comment type="caution">
    <text evidence="1">The sequence shown here is derived from an EMBL/GenBank/DDBJ whole genome shotgun (WGS) entry which is preliminary data.</text>
</comment>
<evidence type="ECO:0000313" key="2">
    <source>
        <dbReference type="Proteomes" id="UP000069705"/>
    </source>
</evidence>
<evidence type="ECO:0000313" key="1">
    <source>
        <dbReference type="EMBL" id="GAT02563.1"/>
    </source>
</evidence>
<protein>
    <submittedName>
        <fullName evidence="1">Metal-dependent hydrolase</fullName>
    </submittedName>
</protein>
<dbReference type="Proteomes" id="UP000069705">
    <property type="component" value="Unassembled WGS sequence"/>
</dbReference>
<dbReference type="GO" id="GO:0016787">
    <property type="term" value="F:hydrolase activity"/>
    <property type="evidence" value="ECO:0007669"/>
    <property type="project" value="UniProtKB-KW"/>
</dbReference>
<organism evidence="1 2">
    <name type="scientific">Mycolicibacterium fortuitum subsp. acetamidolyticum</name>
    <dbReference type="NCBI Taxonomy" id="144550"/>
    <lineage>
        <taxon>Bacteria</taxon>
        <taxon>Bacillati</taxon>
        <taxon>Actinomycetota</taxon>
        <taxon>Actinomycetes</taxon>
        <taxon>Mycobacteriales</taxon>
        <taxon>Mycobacteriaceae</taxon>
        <taxon>Mycolicibacterium</taxon>
    </lineage>
</organism>
<dbReference type="EMBL" id="BCSZ01000025">
    <property type="protein sequence ID" value="GAT02563.1"/>
    <property type="molecule type" value="Genomic_DNA"/>
</dbReference>
<dbReference type="AlphaFoldDB" id="A0A100WQ76"/>
<proteinExistence type="predicted"/>
<accession>A0A100WQ76</accession>
<dbReference type="RefSeq" id="WP_061263660.1">
    <property type="nucleotide sequence ID" value="NZ_BCSZ01000025.1"/>
</dbReference>
<keyword evidence="1" id="KW-0378">Hydrolase</keyword>